<comment type="catalytic activity">
    <reaction evidence="11 15">
        <text>cytidine + H2O + H(+) = uridine + NH4(+)</text>
        <dbReference type="Rhea" id="RHEA:16069"/>
        <dbReference type="ChEBI" id="CHEBI:15377"/>
        <dbReference type="ChEBI" id="CHEBI:15378"/>
        <dbReference type="ChEBI" id="CHEBI:16704"/>
        <dbReference type="ChEBI" id="CHEBI:17562"/>
        <dbReference type="ChEBI" id="CHEBI:28938"/>
        <dbReference type="EC" id="3.5.4.5"/>
    </reaction>
</comment>
<dbReference type="InterPro" id="IPR002125">
    <property type="entry name" value="CMP_dCMP_dom"/>
</dbReference>
<reference evidence="18" key="2">
    <citation type="submission" date="2016-04" db="EMBL/GenBank/DDBJ databases">
        <title>First Complete Genome Sequence of a Subdivision 6 Acidobacterium.</title>
        <authorList>
            <person name="Huang S."/>
            <person name="Vieira S."/>
            <person name="Bunk B."/>
            <person name="Riedel T."/>
            <person name="Sproeer C."/>
            <person name="Overmann J."/>
        </authorList>
    </citation>
    <scope>NUCLEOTIDE SEQUENCE [LARGE SCALE GENOMIC DNA]</scope>
    <source>
        <strain evidence="18">DSM 100886 HEG_-6_39</strain>
    </source>
</reference>
<dbReference type="GO" id="GO:0042802">
    <property type="term" value="F:identical protein binding"/>
    <property type="evidence" value="ECO:0007669"/>
    <property type="project" value="UniProtKB-ARBA"/>
</dbReference>
<dbReference type="PROSITE" id="PS00903">
    <property type="entry name" value="CYT_DCMP_DEAMINASES_1"/>
    <property type="match status" value="1"/>
</dbReference>
<protein>
    <recommendedName>
        <fullName evidence="5 15">Cytidine deaminase</fullName>
        <ecNumber evidence="4 15">3.5.4.5</ecNumber>
    </recommendedName>
    <alternativeName>
        <fullName evidence="9 15">Cytidine aminohydrolase</fullName>
    </alternativeName>
</protein>
<evidence type="ECO:0000256" key="8">
    <source>
        <dbReference type="ARBA" id="ARBA00022833"/>
    </source>
</evidence>
<dbReference type="InterPro" id="IPR006262">
    <property type="entry name" value="Cyt_deam_tetra"/>
</dbReference>
<evidence type="ECO:0000256" key="9">
    <source>
        <dbReference type="ARBA" id="ARBA00032005"/>
    </source>
</evidence>
<comment type="catalytic activity">
    <reaction evidence="10 15">
        <text>2'-deoxycytidine + H2O + H(+) = 2'-deoxyuridine + NH4(+)</text>
        <dbReference type="Rhea" id="RHEA:13433"/>
        <dbReference type="ChEBI" id="CHEBI:15377"/>
        <dbReference type="ChEBI" id="CHEBI:15378"/>
        <dbReference type="ChEBI" id="CHEBI:15698"/>
        <dbReference type="ChEBI" id="CHEBI:16450"/>
        <dbReference type="ChEBI" id="CHEBI:28938"/>
        <dbReference type="EC" id="3.5.4.5"/>
    </reaction>
</comment>
<dbReference type="InterPro" id="IPR016192">
    <property type="entry name" value="APOBEC/CMP_deaminase_Zn-bd"/>
</dbReference>
<evidence type="ECO:0000256" key="1">
    <source>
        <dbReference type="ARBA" id="ARBA00001947"/>
    </source>
</evidence>
<dbReference type="GO" id="GO:0072527">
    <property type="term" value="P:pyrimidine-containing compound metabolic process"/>
    <property type="evidence" value="ECO:0007669"/>
    <property type="project" value="UniProtKB-ARBA"/>
</dbReference>
<feature type="binding site" evidence="14">
    <location>
        <position position="90"/>
    </location>
    <ligand>
        <name>Zn(2+)</name>
        <dbReference type="ChEBI" id="CHEBI:29105"/>
        <note>catalytic</note>
    </ligand>
</feature>
<feature type="binding site" evidence="14">
    <location>
        <position position="55"/>
    </location>
    <ligand>
        <name>Zn(2+)</name>
        <dbReference type="ChEBI" id="CHEBI:29105"/>
        <note>catalytic</note>
    </ligand>
</feature>
<evidence type="ECO:0000259" key="16">
    <source>
        <dbReference type="PROSITE" id="PS51747"/>
    </source>
</evidence>
<dbReference type="NCBIfam" id="NF004064">
    <property type="entry name" value="PRK05578.1"/>
    <property type="match status" value="1"/>
</dbReference>
<dbReference type="CDD" id="cd01283">
    <property type="entry name" value="cytidine_deaminase"/>
    <property type="match status" value="1"/>
</dbReference>
<dbReference type="SUPFAM" id="SSF53927">
    <property type="entry name" value="Cytidine deaminase-like"/>
    <property type="match status" value="1"/>
</dbReference>
<evidence type="ECO:0000256" key="6">
    <source>
        <dbReference type="ARBA" id="ARBA00022723"/>
    </source>
</evidence>
<evidence type="ECO:0000313" key="18">
    <source>
        <dbReference type="Proteomes" id="UP000076079"/>
    </source>
</evidence>
<dbReference type="EC" id="3.5.4.5" evidence="4 15"/>
<dbReference type="AlphaFoldDB" id="A0A143PSA0"/>
<dbReference type="InterPro" id="IPR050202">
    <property type="entry name" value="Cyt/Deoxycyt_deaminase"/>
</dbReference>
<dbReference type="GO" id="GO:0005829">
    <property type="term" value="C:cytosol"/>
    <property type="evidence" value="ECO:0007669"/>
    <property type="project" value="TreeGrafter"/>
</dbReference>
<evidence type="ECO:0000313" key="17">
    <source>
        <dbReference type="EMBL" id="AMY11505.1"/>
    </source>
</evidence>
<evidence type="ECO:0000256" key="7">
    <source>
        <dbReference type="ARBA" id="ARBA00022801"/>
    </source>
</evidence>
<evidence type="ECO:0000256" key="5">
    <source>
        <dbReference type="ARBA" id="ARBA00018266"/>
    </source>
</evidence>
<evidence type="ECO:0000256" key="13">
    <source>
        <dbReference type="PIRSR" id="PIRSR606262-2"/>
    </source>
</evidence>
<dbReference type="RefSeq" id="WP_110173046.1">
    <property type="nucleotide sequence ID" value="NZ_CP015136.1"/>
</dbReference>
<dbReference type="PANTHER" id="PTHR11644:SF2">
    <property type="entry name" value="CYTIDINE DEAMINASE"/>
    <property type="match status" value="1"/>
</dbReference>
<keyword evidence="7 15" id="KW-0378">Hydrolase</keyword>
<dbReference type="PANTHER" id="PTHR11644">
    <property type="entry name" value="CYTIDINE DEAMINASE"/>
    <property type="match status" value="1"/>
</dbReference>
<keyword evidence="8 14" id="KW-0862">Zinc</keyword>
<dbReference type="EMBL" id="CP015136">
    <property type="protein sequence ID" value="AMY11505.1"/>
    <property type="molecule type" value="Genomic_DNA"/>
</dbReference>
<dbReference type="NCBIfam" id="TIGR01354">
    <property type="entry name" value="cyt_deam_tetra"/>
    <property type="match status" value="1"/>
</dbReference>
<evidence type="ECO:0000256" key="11">
    <source>
        <dbReference type="ARBA" id="ARBA00049558"/>
    </source>
</evidence>
<dbReference type="InterPro" id="IPR016193">
    <property type="entry name" value="Cytidine_deaminase-like"/>
</dbReference>
<feature type="active site" description="Proton donor" evidence="12">
    <location>
        <position position="57"/>
    </location>
</feature>
<dbReference type="KEGG" id="abac:LuPra_04755"/>
<keyword evidence="18" id="KW-1185">Reference proteome</keyword>
<proteinExistence type="inferred from homology"/>
<feature type="domain" description="CMP/dCMP-type deaminase" evidence="16">
    <location>
        <begin position="3"/>
        <end position="131"/>
    </location>
</feature>
<dbReference type="Proteomes" id="UP000076079">
    <property type="component" value="Chromosome"/>
</dbReference>
<feature type="binding site" evidence="13">
    <location>
        <begin position="44"/>
        <end position="50"/>
    </location>
    <ligand>
        <name>substrate</name>
    </ligand>
</feature>
<keyword evidence="6 14" id="KW-0479">Metal-binding</keyword>
<organism evidence="17 18">
    <name type="scientific">Luteitalea pratensis</name>
    <dbReference type="NCBI Taxonomy" id="1855912"/>
    <lineage>
        <taxon>Bacteria</taxon>
        <taxon>Pseudomonadati</taxon>
        <taxon>Acidobacteriota</taxon>
        <taxon>Vicinamibacteria</taxon>
        <taxon>Vicinamibacterales</taxon>
        <taxon>Vicinamibacteraceae</taxon>
        <taxon>Luteitalea</taxon>
    </lineage>
</organism>
<feature type="binding site" evidence="14">
    <location>
        <position position="93"/>
    </location>
    <ligand>
        <name>Zn(2+)</name>
        <dbReference type="ChEBI" id="CHEBI:29105"/>
        <note>catalytic</note>
    </ligand>
</feature>
<comment type="similarity">
    <text evidence="3 15">Belongs to the cytidine and deoxycytidylate deaminase family.</text>
</comment>
<dbReference type="Pfam" id="PF00383">
    <property type="entry name" value="dCMP_cyt_deam_1"/>
    <property type="match status" value="1"/>
</dbReference>
<comment type="function">
    <text evidence="2 15">This enzyme scavenges exogenous and endogenous cytidine and 2'-deoxycytidine for UMP synthesis.</text>
</comment>
<dbReference type="GO" id="GO:0008270">
    <property type="term" value="F:zinc ion binding"/>
    <property type="evidence" value="ECO:0007669"/>
    <property type="project" value="UniProtKB-UniRule"/>
</dbReference>
<dbReference type="GO" id="GO:0004126">
    <property type="term" value="F:cytidine deaminase activity"/>
    <property type="evidence" value="ECO:0007669"/>
    <property type="project" value="UniProtKB-UniRule"/>
</dbReference>
<gene>
    <name evidence="17" type="primary">cdd</name>
    <name evidence="17" type="ORF">LuPra_04755</name>
</gene>
<evidence type="ECO:0000256" key="2">
    <source>
        <dbReference type="ARBA" id="ARBA00003949"/>
    </source>
</evidence>
<evidence type="ECO:0000256" key="15">
    <source>
        <dbReference type="RuleBase" id="RU364006"/>
    </source>
</evidence>
<dbReference type="FunFam" id="3.40.140.10:FF:000008">
    <property type="entry name" value="Cytidine deaminase"/>
    <property type="match status" value="1"/>
</dbReference>
<dbReference type="GO" id="GO:0055086">
    <property type="term" value="P:nucleobase-containing small molecule metabolic process"/>
    <property type="evidence" value="ECO:0007669"/>
    <property type="project" value="UniProtKB-ARBA"/>
</dbReference>
<dbReference type="OrthoDB" id="9795347at2"/>
<evidence type="ECO:0000256" key="4">
    <source>
        <dbReference type="ARBA" id="ARBA00012783"/>
    </source>
</evidence>
<dbReference type="PATRIC" id="fig|1813736.3.peg.5013"/>
<evidence type="ECO:0000256" key="12">
    <source>
        <dbReference type="PIRSR" id="PIRSR606262-1"/>
    </source>
</evidence>
<evidence type="ECO:0000256" key="3">
    <source>
        <dbReference type="ARBA" id="ARBA00006576"/>
    </source>
</evidence>
<reference evidence="17 18" key="1">
    <citation type="journal article" date="2016" name="Genome Announc.">
        <title>First Complete Genome Sequence of a Subdivision 6 Acidobacterium Strain.</title>
        <authorList>
            <person name="Huang S."/>
            <person name="Vieira S."/>
            <person name="Bunk B."/>
            <person name="Riedel T."/>
            <person name="Sproer C."/>
            <person name="Overmann J."/>
        </authorList>
    </citation>
    <scope>NUCLEOTIDE SEQUENCE [LARGE SCALE GENOMIC DNA]</scope>
    <source>
        <strain evidence="18">DSM 100886 HEG_-6_39</strain>
    </source>
</reference>
<sequence>MAHTDPDLVAAARTVRAHAWAPFSNFAVGAALRHRDGRIVTGCNVENATYGLTICAERVAVFKAISEGMRPDEFTAVAVVADTDEPTPPCGACRQILWEFCGDIPVILATPAEVKLVLGLRELLPHPFDGRFLTGS</sequence>
<dbReference type="STRING" id="1855912.LuPra_04755"/>
<evidence type="ECO:0000256" key="10">
    <source>
        <dbReference type="ARBA" id="ARBA00049252"/>
    </source>
</evidence>
<comment type="cofactor">
    <cofactor evidence="1 14 15">
        <name>Zn(2+)</name>
        <dbReference type="ChEBI" id="CHEBI:29105"/>
    </cofactor>
</comment>
<accession>A0A143PSA0</accession>
<evidence type="ECO:0000256" key="14">
    <source>
        <dbReference type="PIRSR" id="PIRSR606262-3"/>
    </source>
</evidence>
<dbReference type="PROSITE" id="PS51747">
    <property type="entry name" value="CYT_DCMP_DEAMINASES_2"/>
    <property type="match status" value="1"/>
</dbReference>
<dbReference type="Gene3D" id="3.40.140.10">
    <property type="entry name" value="Cytidine Deaminase, domain 2"/>
    <property type="match status" value="1"/>
</dbReference>
<name>A0A143PSA0_LUTPR</name>